<dbReference type="RefSeq" id="WP_003757460.1">
    <property type="nucleotide sequence ID" value="NZ_GL538353.1"/>
</dbReference>
<feature type="transmembrane region" description="Helical" evidence="1">
    <location>
        <begin position="36"/>
        <end position="57"/>
    </location>
</feature>
<accession>D7UWF5</accession>
<keyword evidence="1" id="KW-0472">Membrane</keyword>
<evidence type="ECO:0000256" key="1">
    <source>
        <dbReference type="SAM" id="Phobius"/>
    </source>
</evidence>
<dbReference type="Proteomes" id="UP000010119">
    <property type="component" value="Unassembled WGS sequence"/>
</dbReference>
<feature type="transmembrane region" description="Helical" evidence="1">
    <location>
        <begin position="69"/>
        <end position="92"/>
    </location>
</feature>
<dbReference type="EMBL" id="ACCR02000003">
    <property type="protein sequence ID" value="EFI84039.1"/>
    <property type="molecule type" value="Genomic_DNA"/>
</dbReference>
<keyword evidence="3" id="KW-1185">Reference proteome</keyword>
<gene>
    <name evidence="2" type="ORF">HMPREF0556_10592</name>
</gene>
<organism evidence="2 3">
    <name type="scientific">Listeria grayi DSM 20601</name>
    <dbReference type="NCBI Taxonomy" id="525367"/>
    <lineage>
        <taxon>Bacteria</taxon>
        <taxon>Bacillati</taxon>
        <taxon>Bacillota</taxon>
        <taxon>Bacilli</taxon>
        <taxon>Bacillales</taxon>
        <taxon>Listeriaceae</taxon>
        <taxon>Listeria</taxon>
    </lineage>
</organism>
<sequence length="95" mass="10366">MKSKLLIGYLFMLITLVLGWLGGMGNYGSLGINNELAILFIYAGIPFITVCFFFYLFKNKLTVSLKILNIVLVIIAILITISNGIAILIGIASAH</sequence>
<dbReference type="AlphaFoldDB" id="D7UWF5"/>
<feature type="transmembrane region" description="Helical" evidence="1">
    <location>
        <begin position="7"/>
        <end position="24"/>
    </location>
</feature>
<name>D7UWF5_LISGR</name>
<evidence type="ECO:0000313" key="3">
    <source>
        <dbReference type="Proteomes" id="UP000010119"/>
    </source>
</evidence>
<keyword evidence="1" id="KW-0812">Transmembrane</keyword>
<keyword evidence="1" id="KW-1133">Transmembrane helix</keyword>
<protein>
    <submittedName>
        <fullName evidence="2">Uncharacterized protein</fullName>
    </submittedName>
</protein>
<proteinExistence type="predicted"/>
<dbReference type="HOGENOM" id="CLU_2369449_0_0_9"/>
<evidence type="ECO:0000313" key="2">
    <source>
        <dbReference type="EMBL" id="EFI84039.1"/>
    </source>
</evidence>
<reference evidence="2" key="1">
    <citation type="submission" date="2010-06" db="EMBL/GenBank/DDBJ databases">
        <authorList>
            <person name="Muzny D."/>
            <person name="Qin X."/>
            <person name="Buhay C."/>
            <person name="Dugan-Rocha S."/>
            <person name="Ding Y."/>
            <person name="Chen G."/>
            <person name="Hawes A."/>
            <person name="Holder M."/>
            <person name="Jhangiani S."/>
            <person name="Johnson A."/>
            <person name="Khan Z."/>
            <person name="Li Z."/>
            <person name="Liu W."/>
            <person name="Liu X."/>
            <person name="Perez L."/>
            <person name="Shen H."/>
            <person name="Wang Q."/>
            <person name="Watt J."/>
            <person name="Xi L."/>
            <person name="Xin Y."/>
            <person name="Zhou J."/>
            <person name="Deng J."/>
            <person name="Jiang H."/>
            <person name="Liu Y."/>
            <person name="Qu J."/>
            <person name="Song X.-Z."/>
            <person name="Zhang L."/>
            <person name="Villasana D."/>
            <person name="Johnson A."/>
            <person name="Liu J."/>
            <person name="Liyanage D."/>
            <person name="Lorensuhewa L."/>
            <person name="Robinson T."/>
            <person name="Song A."/>
            <person name="Song B.-B."/>
            <person name="Dinh H."/>
            <person name="Thornton R."/>
            <person name="Coyle M."/>
            <person name="Francisco L."/>
            <person name="Jackson L."/>
            <person name="Javaid M."/>
            <person name="Korchina V."/>
            <person name="Kovar C."/>
            <person name="Mata R."/>
            <person name="Mathew T."/>
            <person name="Ngo R."/>
            <person name="Nguyen L."/>
            <person name="Nguyen N."/>
            <person name="Okwuonu G."/>
            <person name="Ongeri F."/>
            <person name="Pham C."/>
            <person name="Simmons D."/>
            <person name="Wilczek-Boney K."/>
            <person name="Hale W."/>
            <person name="Jakkamsetti A."/>
            <person name="Pham P."/>
            <person name="Ruth R."/>
            <person name="San Lucas F."/>
            <person name="Warren J."/>
            <person name="Zhang J."/>
            <person name="Zhao Z."/>
            <person name="Zhou C."/>
            <person name="Zhu D."/>
            <person name="Lee S."/>
            <person name="Bess C."/>
            <person name="Blankenburg K."/>
            <person name="Forbes L."/>
            <person name="Fu Q."/>
            <person name="Gubbala S."/>
            <person name="Hirani K."/>
            <person name="Jayaseelan J.C."/>
            <person name="Lara F."/>
            <person name="Munidasa M."/>
            <person name="Palculict T."/>
            <person name="Patil S."/>
            <person name="Pu L.-L."/>
            <person name="Saada N."/>
            <person name="Tang L."/>
            <person name="Weissenberger G."/>
            <person name="Zhu Y."/>
            <person name="Hemphill L."/>
            <person name="Shang Y."/>
            <person name="Youmans B."/>
            <person name="Ayvaz T."/>
            <person name="Ross M."/>
            <person name="Santibanez J."/>
            <person name="Aqrawi P."/>
            <person name="Gross S."/>
            <person name="Joshi V."/>
            <person name="Fowler G."/>
            <person name="Nazareth L."/>
            <person name="Reid J."/>
            <person name="Worley K."/>
            <person name="Petrosino J."/>
            <person name="Highlander S."/>
            <person name="Gibbs R."/>
        </authorList>
    </citation>
    <scope>NUCLEOTIDE SEQUENCE [LARGE SCALE GENOMIC DNA]</scope>
    <source>
        <strain evidence="2">DSM 20601</strain>
    </source>
</reference>
<comment type="caution">
    <text evidence="2">The sequence shown here is derived from an EMBL/GenBank/DDBJ whole genome shotgun (WGS) entry which is preliminary data.</text>
</comment>